<dbReference type="Pfam" id="PF00126">
    <property type="entry name" value="HTH_1"/>
    <property type="match status" value="1"/>
</dbReference>
<name>A0A7Y0BP47_9SPHN</name>
<organism evidence="6 7">
    <name type="scientific">Novosphingobium olei</name>
    <dbReference type="NCBI Taxonomy" id="2728851"/>
    <lineage>
        <taxon>Bacteria</taxon>
        <taxon>Pseudomonadati</taxon>
        <taxon>Pseudomonadota</taxon>
        <taxon>Alphaproteobacteria</taxon>
        <taxon>Sphingomonadales</taxon>
        <taxon>Sphingomonadaceae</taxon>
        <taxon>Novosphingobium</taxon>
    </lineage>
</organism>
<accession>A0A7Y0BP47</accession>
<dbReference type="PROSITE" id="PS50931">
    <property type="entry name" value="HTH_LYSR"/>
    <property type="match status" value="1"/>
</dbReference>
<dbReference type="Proteomes" id="UP000583556">
    <property type="component" value="Unassembled WGS sequence"/>
</dbReference>
<proteinExistence type="inferred from homology"/>
<gene>
    <name evidence="6" type="ORF">HHL27_09740</name>
</gene>
<dbReference type="RefSeq" id="WP_169493204.1">
    <property type="nucleotide sequence ID" value="NZ_JABBGM010000003.1"/>
</dbReference>
<evidence type="ECO:0000256" key="4">
    <source>
        <dbReference type="ARBA" id="ARBA00023163"/>
    </source>
</evidence>
<keyword evidence="7" id="KW-1185">Reference proteome</keyword>
<dbReference type="AlphaFoldDB" id="A0A7Y0BP47"/>
<dbReference type="InterPro" id="IPR005119">
    <property type="entry name" value="LysR_subst-bd"/>
</dbReference>
<feature type="domain" description="HTH lysR-type" evidence="5">
    <location>
        <begin position="7"/>
        <end position="64"/>
    </location>
</feature>
<comment type="similarity">
    <text evidence="1">Belongs to the LysR transcriptional regulatory family.</text>
</comment>
<dbReference type="PANTHER" id="PTHR30118:SF15">
    <property type="entry name" value="TRANSCRIPTIONAL REGULATORY PROTEIN"/>
    <property type="match status" value="1"/>
</dbReference>
<dbReference type="SUPFAM" id="SSF46785">
    <property type="entry name" value="Winged helix' DNA-binding domain"/>
    <property type="match status" value="1"/>
</dbReference>
<dbReference type="InterPro" id="IPR050389">
    <property type="entry name" value="LysR-type_TF"/>
</dbReference>
<dbReference type="InterPro" id="IPR000847">
    <property type="entry name" value="LysR_HTH_N"/>
</dbReference>
<keyword evidence="2" id="KW-0805">Transcription regulation</keyword>
<reference evidence="6 7" key="1">
    <citation type="submission" date="2020-04" db="EMBL/GenBank/DDBJ databases">
        <title>Novosphingobium sp. TW-4 isolated from soil.</title>
        <authorList>
            <person name="Dahal R.H."/>
            <person name="Chaudhary D.K."/>
        </authorList>
    </citation>
    <scope>NUCLEOTIDE SEQUENCE [LARGE SCALE GENOMIC DNA]</scope>
    <source>
        <strain evidence="6 7">TW-4</strain>
    </source>
</reference>
<evidence type="ECO:0000256" key="2">
    <source>
        <dbReference type="ARBA" id="ARBA00023015"/>
    </source>
</evidence>
<comment type="caution">
    <text evidence="6">The sequence shown here is derived from an EMBL/GenBank/DDBJ whole genome shotgun (WGS) entry which is preliminary data.</text>
</comment>
<dbReference type="PANTHER" id="PTHR30118">
    <property type="entry name" value="HTH-TYPE TRANSCRIPTIONAL REGULATOR LEUO-RELATED"/>
    <property type="match status" value="1"/>
</dbReference>
<protein>
    <submittedName>
        <fullName evidence="6">LysR family transcriptional regulator</fullName>
    </submittedName>
</protein>
<evidence type="ECO:0000313" key="7">
    <source>
        <dbReference type="Proteomes" id="UP000583556"/>
    </source>
</evidence>
<dbReference type="Pfam" id="PF03466">
    <property type="entry name" value="LysR_substrate"/>
    <property type="match status" value="1"/>
</dbReference>
<dbReference type="InterPro" id="IPR036388">
    <property type="entry name" value="WH-like_DNA-bd_sf"/>
</dbReference>
<dbReference type="GO" id="GO:0003700">
    <property type="term" value="F:DNA-binding transcription factor activity"/>
    <property type="evidence" value="ECO:0007669"/>
    <property type="project" value="InterPro"/>
</dbReference>
<keyword evidence="3" id="KW-0238">DNA-binding</keyword>
<sequence length="295" mass="32375">MTNIKNLDLNLLRGLHALIETRSVTRAAERLGLSQPAVSGILARLRDALGDPLFVRGQHGLMPTPRTLELSGPLARLLTELEALVKPTAFIPHEAQMTFRIAATDYAQTAIVLPLLKALRKAAPGIRLAVRPVGPHFAGELAEGRIDVACVTPDMAPDTLRARTLFEEDYICILRPGHPAADQLDLDRFCGLDHAIMSHDGTRFRGATDVALDRIGRSRKVIATVPSFLVLMDIVRGSDTIALVPRRLTAGANGLVLREPPIALKGFTKILTWHERMQHDPAHIWLRDQLVRLAA</sequence>
<dbReference type="SUPFAM" id="SSF53850">
    <property type="entry name" value="Periplasmic binding protein-like II"/>
    <property type="match status" value="1"/>
</dbReference>
<evidence type="ECO:0000259" key="5">
    <source>
        <dbReference type="PROSITE" id="PS50931"/>
    </source>
</evidence>
<dbReference type="Gene3D" id="1.10.10.10">
    <property type="entry name" value="Winged helix-like DNA-binding domain superfamily/Winged helix DNA-binding domain"/>
    <property type="match status" value="1"/>
</dbReference>
<dbReference type="PRINTS" id="PR00039">
    <property type="entry name" value="HTHLYSR"/>
</dbReference>
<dbReference type="GO" id="GO:0003677">
    <property type="term" value="F:DNA binding"/>
    <property type="evidence" value="ECO:0007669"/>
    <property type="project" value="UniProtKB-KW"/>
</dbReference>
<evidence type="ECO:0000256" key="3">
    <source>
        <dbReference type="ARBA" id="ARBA00023125"/>
    </source>
</evidence>
<evidence type="ECO:0000256" key="1">
    <source>
        <dbReference type="ARBA" id="ARBA00009437"/>
    </source>
</evidence>
<dbReference type="InterPro" id="IPR036390">
    <property type="entry name" value="WH_DNA-bd_sf"/>
</dbReference>
<evidence type="ECO:0000313" key="6">
    <source>
        <dbReference type="EMBL" id="NML93949.1"/>
    </source>
</evidence>
<dbReference type="Gene3D" id="3.40.190.10">
    <property type="entry name" value="Periplasmic binding protein-like II"/>
    <property type="match status" value="2"/>
</dbReference>
<dbReference type="EMBL" id="JABBGM010000003">
    <property type="protein sequence ID" value="NML93949.1"/>
    <property type="molecule type" value="Genomic_DNA"/>
</dbReference>
<keyword evidence="4" id="KW-0804">Transcription</keyword>